<accession>A0A2T8JDH0</accession>
<dbReference type="Proteomes" id="UP000243499">
    <property type="component" value="Chromosome 4"/>
</dbReference>
<proteinExistence type="predicted"/>
<dbReference type="AlphaFoldDB" id="A0A2T8JDH0"/>
<protein>
    <submittedName>
        <fullName evidence="2">Uncharacterized protein</fullName>
    </submittedName>
</protein>
<feature type="compositionally biased region" description="Low complexity" evidence="1">
    <location>
        <begin position="27"/>
        <end position="40"/>
    </location>
</feature>
<feature type="region of interest" description="Disordered" evidence="1">
    <location>
        <begin position="1"/>
        <end position="108"/>
    </location>
</feature>
<dbReference type="Gramene" id="PVH47966">
    <property type="protein sequence ID" value="PVH47966"/>
    <property type="gene ID" value="PAHAL_4G202300"/>
</dbReference>
<name>A0A2T8JDH0_9POAL</name>
<feature type="compositionally biased region" description="Polar residues" evidence="1">
    <location>
        <begin position="86"/>
        <end position="99"/>
    </location>
</feature>
<gene>
    <name evidence="2" type="ORF">PAHAL_4G202300</name>
</gene>
<dbReference type="EMBL" id="CM008049">
    <property type="protein sequence ID" value="PVH47967.1"/>
    <property type="molecule type" value="Genomic_DNA"/>
</dbReference>
<dbReference type="Gramene" id="PVH47967">
    <property type="protein sequence ID" value="PVH47967"/>
    <property type="gene ID" value="PAHAL_4G202300"/>
</dbReference>
<dbReference type="EMBL" id="CM008049">
    <property type="protein sequence ID" value="PVH47966.1"/>
    <property type="molecule type" value="Genomic_DNA"/>
</dbReference>
<organism evidence="2">
    <name type="scientific">Panicum hallii</name>
    <dbReference type="NCBI Taxonomy" id="206008"/>
    <lineage>
        <taxon>Eukaryota</taxon>
        <taxon>Viridiplantae</taxon>
        <taxon>Streptophyta</taxon>
        <taxon>Embryophyta</taxon>
        <taxon>Tracheophyta</taxon>
        <taxon>Spermatophyta</taxon>
        <taxon>Magnoliopsida</taxon>
        <taxon>Liliopsida</taxon>
        <taxon>Poales</taxon>
        <taxon>Poaceae</taxon>
        <taxon>PACMAD clade</taxon>
        <taxon>Panicoideae</taxon>
        <taxon>Panicodae</taxon>
        <taxon>Paniceae</taxon>
        <taxon>Panicinae</taxon>
        <taxon>Panicum</taxon>
        <taxon>Panicum sect. Panicum</taxon>
    </lineage>
</organism>
<evidence type="ECO:0000256" key="1">
    <source>
        <dbReference type="SAM" id="MobiDB-lite"/>
    </source>
</evidence>
<sequence>MGEGARGVTSQPARGRDGRPLGHRGRGAAARRLGRTARALPCAVSWPLGCAARRPDARRPPGGQLHQAPADSSPARNAGGRMAGRQRQQASRQTGSGSLPTVDEDMID</sequence>
<reference evidence="2" key="1">
    <citation type="submission" date="2018-04" db="EMBL/GenBank/DDBJ databases">
        <title>WGS assembly of Panicum hallii.</title>
        <authorList>
            <person name="Lovell J."/>
            <person name="Jenkins J."/>
            <person name="Lowry D."/>
            <person name="Mamidi S."/>
            <person name="Sreedasyam A."/>
            <person name="Weng X."/>
            <person name="Barry K."/>
            <person name="Bonette J."/>
            <person name="Campitelli B."/>
            <person name="Daum C."/>
            <person name="Gordon S."/>
            <person name="Gould B."/>
            <person name="Lipzen A."/>
            <person name="Macqueen A."/>
            <person name="Palacio-Mejia J."/>
            <person name="Plott C."/>
            <person name="Shakirov E."/>
            <person name="Shu S."/>
            <person name="Yoshinaga Y."/>
            <person name="Zane M."/>
            <person name="Rokhsar D."/>
            <person name="Grimwood J."/>
            <person name="Schmutz J."/>
            <person name="Juenger T."/>
        </authorList>
    </citation>
    <scope>NUCLEOTIDE SEQUENCE [LARGE SCALE GENOMIC DNA]</scope>
    <source>
        <strain evidence="2">FIL2</strain>
    </source>
</reference>
<evidence type="ECO:0000313" key="2">
    <source>
        <dbReference type="EMBL" id="PVH47966.1"/>
    </source>
</evidence>